<dbReference type="Gene3D" id="3.40.50.300">
    <property type="entry name" value="P-loop containing nucleotide triphosphate hydrolases"/>
    <property type="match status" value="1"/>
</dbReference>
<sequence length="499" mass="55097">MKQVRSFSIRALQEYRFELDRDERISIRLLRGTAEIEGLELSSNQTYQLGDELRSSIFSWHGCDLEMSRASTDYVAEESTIPTYFALHLALEKLRLSSVQPRHFLPIVQPPTRLKNSSRVEDLNEERPGPRVMVIGTVSSGKSTLIKTLANWAVRSGRTKLEGPGLLLVNLDPNNGGFTIPGTFSIAPLNVSIPTTTSVLPLGSTPTTGPPSTNDQVPNPSLFAPALNALTFYYGHSQLGRNLDQASALIKRMGTSLEARIENSCETALWRGGVLVDCPAEFSDKGKSHLVKETVRAFGINVLVVLGSERLYLEIKKLMNTNKTVEVIRVPKNGGATDLDLNYRKRLESNQIRSYFYGGPSLSQGQLSPFTIVVKFDDLSIFRIGGDAQVPSSALPLGATSSLKPTSLIRIDLSVNENSPNTTAATTAANKIQLNNLINLILCIPQSDWDGVDVDSEAADQASTGPSLGFVHLFVYPLLFYKKYNSYDKYIKERERRRK</sequence>
<evidence type="ECO:0000313" key="13">
    <source>
        <dbReference type="Proteomes" id="UP001153365"/>
    </source>
</evidence>
<dbReference type="InterPro" id="IPR045116">
    <property type="entry name" value="Clp1/Grc3"/>
</dbReference>
<comment type="subunit">
    <text evidence="8">Component of a pre-mRNA cleavage factor complex. Interacts directly with PCF11.</text>
</comment>
<dbReference type="InterPro" id="IPR038239">
    <property type="entry name" value="Clp1_N_sf"/>
</dbReference>
<keyword evidence="13" id="KW-1185">Reference proteome</keyword>
<comment type="caution">
    <text evidence="12">The sequence shown here is derived from an EMBL/GenBank/DDBJ whole genome shotgun (WGS) entry which is preliminary data.</text>
</comment>
<dbReference type="Gene3D" id="2.40.30.330">
    <property type="entry name" value="Pre-mRNA cleavage complex subunit Clp1, C-terminal domain"/>
    <property type="match status" value="1"/>
</dbReference>
<dbReference type="Gene3D" id="2.60.120.1030">
    <property type="entry name" value="Clp1, DNA binding domain"/>
    <property type="match status" value="1"/>
</dbReference>
<dbReference type="Pfam" id="PF16575">
    <property type="entry name" value="CLP1_P"/>
    <property type="match status" value="1"/>
</dbReference>
<dbReference type="InterPro" id="IPR032324">
    <property type="entry name" value="Clp1_N"/>
</dbReference>
<dbReference type="Pfam" id="PF06807">
    <property type="entry name" value="Clp1"/>
    <property type="match status" value="1"/>
</dbReference>
<feature type="binding site" evidence="8">
    <location>
        <position position="14"/>
    </location>
    <ligand>
        <name>ATP</name>
        <dbReference type="ChEBI" id="CHEBI:30616"/>
    </ligand>
</feature>
<dbReference type="PANTHER" id="PTHR12755">
    <property type="entry name" value="CLEAVAGE/POLYADENYLATION FACTOR IA SUBUNIT CLP1P"/>
    <property type="match status" value="1"/>
</dbReference>
<feature type="domain" description="Clp1 N-terminal" evidence="10">
    <location>
        <begin position="9"/>
        <end position="97"/>
    </location>
</feature>
<dbReference type="Pfam" id="PF16573">
    <property type="entry name" value="CLP1_N"/>
    <property type="match status" value="1"/>
</dbReference>
<evidence type="ECO:0000256" key="3">
    <source>
        <dbReference type="ARBA" id="ARBA00019824"/>
    </source>
</evidence>
<dbReference type="GO" id="GO:0006388">
    <property type="term" value="P:tRNA splicing, via endonucleolytic cleavage and ligation"/>
    <property type="evidence" value="ECO:0007669"/>
    <property type="project" value="TreeGrafter"/>
</dbReference>
<dbReference type="GO" id="GO:0051731">
    <property type="term" value="F:polynucleotide 5'-hydroxyl-kinase activity"/>
    <property type="evidence" value="ECO:0007669"/>
    <property type="project" value="InterPro"/>
</dbReference>
<keyword evidence="6 8" id="KW-0067">ATP-binding</keyword>
<dbReference type="GO" id="GO:0005524">
    <property type="term" value="F:ATP binding"/>
    <property type="evidence" value="ECO:0007669"/>
    <property type="project" value="UniProtKB-UniRule"/>
</dbReference>
<dbReference type="EMBL" id="CALTRL010005721">
    <property type="protein sequence ID" value="CAH7685395.1"/>
    <property type="molecule type" value="Genomic_DNA"/>
</dbReference>
<gene>
    <name evidence="8" type="primary">CLP1</name>
    <name evidence="12" type="ORF">PPACK8108_LOCUS19910</name>
</gene>
<organism evidence="12 13">
    <name type="scientific">Phakopsora pachyrhizi</name>
    <name type="common">Asian soybean rust disease fungus</name>
    <dbReference type="NCBI Taxonomy" id="170000"/>
    <lineage>
        <taxon>Eukaryota</taxon>
        <taxon>Fungi</taxon>
        <taxon>Dikarya</taxon>
        <taxon>Basidiomycota</taxon>
        <taxon>Pucciniomycotina</taxon>
        <taxon>Pucciniomycetes</taxon>
        <taxon>Pucciniales</taxon>
        <taxon>Phakopsoraceae</taxon>
        <taxon>Phakopsora</taxon>
    </lineage>
</organism>
<dbReference type="PANTHER" id="PTHR12755:SF6">
    <property type="entry name" value="POLYRIBONUCLEOTIDE 5'-HYDROXYL-KINASE CLP1"/>
    <property type="match status" value="1"/>
</dbReference>
<protein>
    <recommendedName>
        <fullName evidence="3">Polynucleotide 5'-hydroxyl-kinase GRC3</fullName>
    </recommendedName>
    <alternativeName>
        <fullName evidence="2">Polynucleotide 5'-hydroxyl-kinase grc3</fullName>
    </alternativeName>
</protein>
<dbReference type="InterPro" id="IPR028606">
    <property type="entry name" value="Clp1"/>
</dbReference>
<evidence type="ECO:0000256" key="6">
    <source>
        <dbReference type="ARBA" id="ARBA00022840"/>
    </source>
</evidence>
<evidence type="ECO:0000256" key="8">
    <source>
        <dbReference type="HAMAP-Rule" id="MF_03035"/>
    </source>
</evidence>
<dbReference type="InterPro" id="IPR032319">
    <property type="entry name" value="CLP1_P"/>
</dbReference>
<comment type="function">
    <text evidence="8">Required for endonucleolytic cleavage during polyadenylation-dependent pre-mRNA 3'-end formation.</text>
</comment>
<evidence type="ECO:0000256" key="1">
    <source>
        <dbReference type="ARBA" id="ARBA00004123"/>
    </source>
</evidence>
<evidence type="ECO:0000259" key="11">
    <source>
        <dbReference type="Pfam" id="PF16575"/>
    </source>
</evidence>
<dbReference type="GO" id="GO:0005849">
    <property type="term" value="C:mRNA cleavage factor complex"/>
    <property type="evidence" value="ECO:0007669"/>
    <property type="project" value="UniProtKB-UniRule"/>
</dbReference>
<evidence type="ECO:0000256" key="7">
    <source>
        <dbReference type="ARBA" id="ARBA00023242"/>
    </source>
</evidence>
<dbReference type="HAMAP" id="MF_03035">
    <property type="entry name" value="Clp1"/>
    <property type="match status" value="1"/>
</dbReference>
<accession>A0AAV0BIL7</accession>
<feature type="domain" description="Clp1 P-loop" evidence="11">
    <location>
        <begin position="136"/>
        <end position="358"/>
    </location>
</feature>
<reference evidence="12" key="1">
    <citation type="submission" date="2022-06" db="EMBL/GenBank/DDBJ databases">
        <authorList>
            <consortium name="SYNGENTA / RWTH Aachen University"/>
        </authorList>
    </citation>
    <scope>NUCLEOTIDE SEQUENCE</scope>
</reference>
<keyword evidence="5 8" id="KW-0547">Nucleotide-binding</keyword>
<evidence type="ECO:0000256" key="5">
    <source>
        <dbReference type="ARBA" id="ARBA00022741"/>
    </source>
</evidence>
<feature type="domain" description="Clp1 C-terminal" evidence="9">
    <location>
        <begin position="367"/>
        <end position="471"/>
    </location>
</feature>
<evidence type="ECO:0000259" key="9">
    <source>
        <dbReference type="Pfam" id="PF06807"/>
    </source>
</evidence>
<comment type="similarity">
    <text evidence="8">Belongs to the Clp1 family. Clp1 subfamily.</text>
</comment>
<dbReference type="SUPFAM" id="SSF52540">
    <property type="entry name" value="P-loop containing nucleoside triphosphate hydrolases"/>
    <property type="match status" value="1"/>
</dbReference>
<dbReference type="InterPro" id="IPR010655">
    <property type="entry name" value="Clp1_C"/>
</dbReference>
<evidence type="ECO:0000259" key="10">
    <source>
        <dbReference type="Pfam" id="PF16573"/>
    </source>
</evidence>
<dbReference type="Proteomes" id="UP001153365">
    <property type="component" value="Unassembled WGS sequence"/>
</dbReference>
<comment type="subcellular location">
    <subcellularLocation>
        <location evidence="1 8">Nucleus</location>
    </subcellularLocation>
</comment>
<dbReference type="InterPro" id="IPR027417">
    <property type="entry name" value="P-loop_NTPase"/>
</dbReference>
<evidence type="ECO:0000256" key="2">
    <source>
        <dbReference type="ARBA" id="ARBA00018706"/>
    </source>
</evidence>
<feature type="binding site" evidence="8">
    <location>
        <begin position="139"/>
        <end position="144"/>
    </location>
    <ligand>
        <name>ATP</name>
        <dbReference type="ChEBI" id="CHEBI:30616"/>
    </ligand>
</feature>
<evidence type="ECO:0000313" key="12">
    <source>
        <dbReference type="EMBL" id="CAH7685395.1"/>
    </source>
</evidence>
<evidence type="ECO:0000256" key="4">
    <source>
        <dbReference type="ARBA" id="ARBA00022664"/>
    </source>
</evidence>
<feature type="binding site" evidence="8">
    <location>
        <position position="54"/>
    </location>
    <ligand>
        <name>ATP</name>
        <dbReference type="ChEBI" id="CHEBI:30616"/>
    </ligand>
</feature>
<dbReference type="InterPro" id="IPR038238">
    <property type="entry name" value="Clp1_C_sf"/>
</dbReference>
<keyword evidence="7 8" id="KW-0539">Nucleus</keyword>
<keyword evidence="4 8" id="KW-0507">mRNA processing</keyword>
<dbReference type="GO" id="GO:0031124">
    <property type="term" value="P:mRNA 3'-end processing"/>
    <property type="evidence" value="ECO:0007669"/>
    <property type="project" value="UniProtKB-UniRule"/>
</dbReference>
<proteinExistence type="inferred from homology"/>
<dbReference type="AlphaFoldDB" id="A0AAV0BIL7"/>
<name>A0AAV0BIL7_PHAPC</name>